<protein>
    <recommendedName>
        <fullName evidence="8">Mitotic spindle checkpoint protein MAD2</fullName>
    </recommendedName>
</protein>
<dbReference type="FunFam" id="3.30.900.10:FF:000004">
    <property type="entry name" value="Mitotic spindle checkpoint protein MAD2"/>
    <property type="match status" value="1"/>
</dbReference>
<evidence type="ECO:0000313" key="12">
    <source>
        <dbReference type="Proteomes" id="UP000251960"/>
    </source>
</evidence>
<comment type="subcellular location">
    <subcellularLocation>
        <location evidence="1">Nucleus</location>
    </subcellularLocation>
</comment>
<reference evidence="11 12" key="1">
    <citation type="journal article" date="2018" name="Nat. Genet.">
        <title>Extensive intraspecific gene order and gene structural variations between Mo17 and other maize genomes.</title>
        <authorList>
            <person name="Sun S."/>
            <person name="Zhou Y."/>
            <person name="Chen J."/>
            <person name="Shi J."/>
            <person name="Zhao H."/>
            <person name="Zhao H."/>
            <person name="Song W."/>
            <person name="Zhang M."/>
            <person name="Cui Y."/>
            <person name="Dong X."/>
            <person name="Liu H."/>
            <person name="Ma X."/>
            <person name="Jiao Y."/>
            <person name="Wang B."/>
            <person name="Wei X."/>
            <person name="Stein J.C."/>
            <person name="Glaubitz J.C."/>
            <person name="Lu F."/>
            <person name="Yu G."/>
            <person name="Liang C."/>
            <person name="Fengler K."/>
            <person name="Li B."/>
            <person name="Rafalski A."/>
            <person name="Schnable P.S."/>
            <person name="Ware D.H."/>
            <person name="Buckler E.S."/>
            <person name="Lai J."/>
        </authorList>
    </citation>
    <scope>NUCLEOTIDE SEQUENCE [LARGE SCALE GENOMIC DNA]</scope>
    <source>
        <strain evidence="12">cv. Missouri 17</strain>
        <tissue evidence="11">Seedling</tissue>
    </source>
</reference>
<evidence type="ECO:0000259" key="10">
    <source>
        <dbReference type="PROSITE" id="PS50815"/>
    </source>
</evidence>
<dbReference type="PANTHER" id="PTHR11842:SF11">
    <property type="entry name" value="MITOTIC SPINDLE ASSEMBLY CHECKPOINT PROTEIN MAD2A"/>
    <property type="match status" value="1"/>
</dbReference>
<dbReference type="Gene3D" id="3.30.900.10">
    <property type="entry name" value="HORMA domain"/>
    <property type="match status" value="1"/>
</dbReference>
<dbReference type="SUPFAM" id="SSF56019">
    <property type="entry name" value="The spindle assembly checkpoint protein mad2"/>
    <property type="match status" value="1"/>
</dbReference>
<dbReference type="Pfam" id="PF02301">
    <property type="entry name" value="HORMA"/>
    <property type="match status" value="1"/>
</dbReference>
<evidence type="ECO:0000256" key="6">
    <source>
        <dbReference type="ARBA" id="ARBA00023306"/>
    </source>
</evidence>
<dbReference type="AlphaFoldDB" id="A0A3L6FVP3"/>
<evidence type="ECO:0000256" key="2">
    <source>
        <dbReference type="ARBA" id="ARBA00010348"/>
    </source>
</evidence>
<name>A0A3L6FVP3_MAIZE</name>
<evidence type="ECO:0000256" key="5">
    <source>
        <dbReference type="ARBA" id="ARBA00023242"/>
    </source>
</evidence>
<sequence length="480" mass="55383">MASRTAFKDIIALRGSAAIVSEFFGTHAPSSTDYILYNRAVYPGESFTKVKKYGLTMPLTQDEWVNFITRATSKLSEWLGAGKLQGIVMVIMSKATSEVLERWNFNIDTYPEVVEKGSIKEKSDKKIMREIRAIKRQIDSCITDLPCLDEPCVFDMLAYTDTDVDAPDTWIESDTKLIHNTQMVKLHSFDTKVHKVDTVVSYKKNEDDTSSSSSSVIREARIELLEAKLGRFVMLANESAEEMYTRLKKIIKKIRSYGSKKWTDHEVVKIMLRAYFLRNSVLCFLIRDSPNYEKMTPEVVLGRFIRHEMMENEELLEAELGRFVMLADESAEEMYTRLKKIINKIRSYGSKRWTDHEVVKIMLRAYFLRNSVLCFLIRGSPNYEKMTPEVVLSRFIDHETLLEEAKYVVIMSKSVTASKNQDIALKANKKQKGKCVFEESTSEDNEDSSSLDEEKIAPIKSFKKIMKSRNYKSNKKNDKE</sequence>
<dbReference type="PROSITE" id="PS50815">
    <property type="entry name" value="HORMA"/>
    <property type="match status" value="1"/>
</dbReference>
<dbReference type="GO" id="GO:0051301">
    <property type="term" value="P:cell division"/>
    <property type="evidence" value="ECO:0007669"/>
    <property type="project" value="UniProtKB-KW"/>
</dbReference>
<dbReference type="EMBL" id="NCVQ01000003">
    <property type="protein sequence ID" value="PWZ37330.1"/>
    <property type="molecule type" value="Genomic_DNA"/>
</dbReference>
<dbReference type="ExpressionAtlas" id="A0A3L6FVP3">
    <property type="expression patterns" value="baseline and differential"/>
</dbReference>
<feature type="region of interest" description="Disordered" evidence="9">
    <location>
        <begin position="430"/>
        <end position="454"/>
    </location>
</feature>
<evidence type="ECO:0000256" key="1">
    <source>
        <dbReference type="ARBA" id="ARBA00004123"/>
    </source>
</evidence>
<proteinExistence type="inferred from homology"/>
<dbReference type="InterPro" id="IPR045091">
    <property type="entry name" value="Mad2-like"/>
</dbReference>
<accession>A0A3L6FVP3</accession>
<dbReference type="Proteomes" id="UP000251960">
    <property type="component" value="Chromosome 2"/>
</dbReference>
<dbReference type="GO" id="GO:0005634">
    <property type="term" value="C:nucleus"/>
    <property type="evidence" value="ECO:0007669"/>
    <property type="project" value="UniProtKB-SubCell"/>
</dbReference>
<comment type="function">
    <text evidence="7">Required for the execution of the mitotic checkpoint which monitors the process of kinetochore-spindle attachment and delays the onset of anaphase when this process is not complete. It inhibits the activity of the anaphase promoting complex by sequestering CDC20 until all chromosomes are aligned at the metaphase plate.</text>
</comment>
<evidence type="ECO:0000256" key="8">
    <source>
        <dbReference type="ARBA" id="ARBA00074925"/>
    </source>
</evidence>
<keyword evidence="5" id="KW-0539">Nucleus</keyword>
<comment type="similarity">
    <text evidence="2">Belongs to the MAD2 family.</text>
</comment>
<dbReference type="InterPro" id="IPR003511">
    <property type="entry name" value="HORMA_dom"/>
</dbReference>
<keyword evidence="3" id="KW-0132">Cell division</keyword>
<feature type="domain" description="HORMA" evidence="10">
    <location>
        <begin position="18"/>
        <end position="200"/>
    </location>
</feature>
<keyword evidence="4" id="KW-0498">Mitosis</keyword>
<evidence type="ECO:0000256" key="4">
    <source>
        <dbReference type="ARBA" id="ARBA00022776"/>
    </source>
</evidence>
<gene>
    <name evidence="11" type="ORF">Zm00014a_025500</name>
</gene>
<organism evidence="11 12">
    <name type="scientific">Zea mays</name>
    <name type="common">Maize</name>
    <dbReference type="NCBI Taxonomy" id="4577"/>
    <lineage>
        <taxon>Eukaryota</taxon>
        <taxon>Viridiplantae</taxon>
        <taxon>Streptophyta</taxon>
        <taxon>Embryophyta</taxon>
        <taxon>Tracheophyta</taxon>
        <taxon>Spermatophyta</taxon>
        <taxon>Magnoliopsida</taxon>
        <taxon>Liliopsida</taxon>
        <taxon>Poales</taxon>
        <taxon>Poaceae</taxon>
        <taxon>PACMAD clade</taxon>
        <taxon>Panicoideae</taxon>
        <taxon>Andropogonodae</taxon>
        <taxon>Andropogoneae</taxon>
        <taxon>Tripsacinae</taxon>
        <taxon>Zea</taxon>
    </lineage>
</organism>
<feature type="compositionally biased region" description="Acidic residues" evidence="9">
    <location>
        <begin position="440"/>
        <end position="451"/>
    </location>
</feature>
<comment type="caution">
    <text evidence="11">The sequence shown here is derived from an EMBL/GenBank/DDBJ whole genome shotgun (WGS) entry which is preliminary data.</text>
</comment>
<evidence type="ECO:0000256" key="9">
    <source>
        <dbReference type="SAM" id="MobiDB-lite"/>
    </source>
</evidence>
<evidence type="ECO:0000313" key="11">
    <source>
        <dbReference type="EMBL" id="PWZ37330.1"/>
    </source>
</evidence>
<dbReference type="PANTHER" id="PTHR11842">
    <property type="entry name" value="MITOTIC SPINDLE ASSEMBLY CHECKPOINT PROTEIN MAD2"/>
    <property type="match status" value="1"/>
</dbReference>
<evidence type="ECO:0000256" key="7">
    <source>
        <dbReference type="ARBA" id="ARBA00055019"/>
    </source>
</evidence>
<evidence type="ECO:0000256" key="3">
    <source>
        <dbReference type="ARBA" id="ARBA00022618"/>
    </source>
</evidence>
<keyword evidence="6" id="KW-0131">Cell cycle</keyword>
<dbReference type="InterPro" id="IPR036570">
    <property type="entry name" value="HORMA_dom_sf"/>
</dbReference>